<comment type="function">
    <text evidence="7">Lanthionine-containing peptide antibiotic (lantibiotic) active on Gram-positive bacteria. The bactericidal activity of lantibiotics is based on depolarization of energized bacterial cytoplasmic membranes, initiated by the formation of aqueous transmembrane pores.</text>
</comment>
<sequence>MKQSNEMLELIQEVSLDELDQVIGGMGKGAVGTISHECRYNSWAFLATCCS</sequence>
<organism evidence="8 9">
    <name type="scientific">Streptococcus mutans SM6</name>
    <dbReference type="NCBI Taxonomy" id="857119"/>
    <lineage>
        <taxon>Bacteria</taxon>
        <taxon>Bacillati</taxon>
        <taxon>Bacillota</taxon>
        <taxon>Bacilli</taxon>
        <taxon>Lactobacillales</taxon>
        <taxon>Streptococcaceae</taxon>
        <taxon>Streptococcus</taxon>
    </lineage>
</organism>
<name>A0A829BLQ7_STRMG</name>
<evidence type="ECO:0000256" key="3">
    <source>
        <dbReference type="ARBA" id="ARBA00022784"/>
    </source>
</evidence>
<dbReference type="AlphaFoldDB" id="A0A829BLQ7"/>
<evidence type="ECO:0000313" key="9">
    <source>
        <dbReference type="Proteomes" id="UP000011676"/>
    </source>
</evidence>
<comment type="caution">
    <text evidence="8">The sequence shown here is derived from an EMBL/GenBank/DDBJ whole genome shotgun (WGS) entry which is preliminary data.</text>
</comment>
<dbReference type="GO" id="GO:0031640">
    <property type="term" value="P:killing of cells of another organism"/>
    <property type="evidence" value="ECO:0007669"/>
    <property type="project" value="UniProtKB-UniRule"/>
</dbReference>
<comment type="similarity">
    <text evidence="1 7">Belongs to the type A lantibiotic family.</text>
</comment>
<dbReference type="GO" id="GO:0042742">
    <property type="term" value="P:defense response to bacterium"/>
    <property type="evidence" value="ECO:0007669"/>
    <property type="project" value="UniProtKB-UniRule"/>
</dbReference>
<gene>
    <name evidence="8" type="ORF">SMU82_04036</name>
</gene>
<evidence type="ECO:0000256" key="1">
    <source>
        <dbReference type="ARBA" id="ARBA00009379"/>
    </source>
</evidence>
<keyword evidence="4 7" id="KW-0425">Lantibiotic</keyword>
<accession>A0A829BLQ7</accession>
<protein>
    <recommendedName>
        <fullName evidence="7">Lantibiotic</fullName>
    </recommendedName>
</protein>
<evidence type="ECO:0000256" key="5">
    <source>
        <dbReference type="ARBA" id="ARBA00023022"/>
    </source>
</evidence>
<keyword evidence="6 7" id="KW-0078">Bacteriocin</keyword>
<evidence type="ECO:0000313" key="8">
    <source>
        <dbReference type="EMBL" id="EMC24654.1"/>
    </source>
</evidence>
<dbReference type="NCBIfam" id="NF040664">
    <property type="entry name" value="HEC_x9_TCC_lant"/>
    <property type="match status" value="1"/>
</dbReference>
<evidence type="ECO:0000256" key="7">
    <source>
        <dbReference type="RuleBase" id="RU362078"/>
    </source>
</evidence>
<evidence type="ECO:0000256" key="2">
    <source>
        <dbReference type="ARBA" id="ARBA00022529"/>
    </source>
</evidence>
<dbReference type="GO" id="GO:0005576">
    <property type="term" value="C:extracellular region"/>
    <property type="evidence" value="ECO:0007669"/>
    <property type="project" value="InterPro"/>
</dbReference>
<dbReference type="InterPro" id="IPR007682">
    <property type="entry name" value="Lantibiotic_typ-A_Lactobact"/>
</dbReference>
<dbReference type="GO" id="GO:0005102">
    <property type="term" value="F:signaling receptor binding"/>
    <property type="evidence" value="ECO:0007669"/>
    <property type="project" value="UniProtKB-KW"/>
</dbReference>
<proteinExistence type="inferred from homology"/>
<reference evidence="8 9" key="1">
    <citation type="journal article" date="2013" name="Mol. Biol. Evol.">
        <title>Evolutionary and population genomics of the cavity causing bacteria Streptococcus mutans.</title>
        <authorList>
            <person name="Cornejo O.E."/>
            <person name="Lefebure T."/>
            <person name="Pavinski Bitar P.D."/>
            <person name="Lang P."/>
            <person name="Richards V.P."/>
            <person name="Eilertson K."/>
            <person name="Do T."/>
            <person name="Beighton D."/>
            <person name="Zeng L."/>
            <person name="Ahn S.J."/>
            <person name="Burne R.A."/>
            <person name="Siepel A."/>
            <person name="Bustamante C.D."/>
            <person name="Stanhope M.J."/>
        </authorList>
    </citation>
    <scope>NUCLEOTIDE SEQUENCE [LARGE SCALE GENOMIC DNA]</scope>
    <source>
        <strain evidence="8 9">SM6</strain>
    </source>
</reference>
<evidence type="ECO:0000256" key="4">
    <source>
        <dbReference type="ARBA" id="ARBA00022789"/>
    </source>
</evidence>
<keyword evidence="5 7" id="KW-0044">Antibiotic</keyword>
<keyword evidence="3" id="KW-0883">Thioether bond</keyword>
<dbReference type="RefSeq" id="WP_002296231.1">
    <property type="nucleotide sequence ID" value="NZ_AHSR01000016.1"/>
</dbReference>
<dbReference type="EMBL" id="AHSR01000016">
    <property type="protein sequence ID" value="EMC24654.1"/>
    <property type="molecule type" value="Genomic_DNA"/>
</dbReference>
<comment type="PTM">
    <text evidence="7">Maturation of lantibiotics involves the enzymatic conversion of Thr, and Ser into dehydrated AA and the formation of thioether bonds with cysteine. This is followed by membrane translocation and cleavage of the modified precursor.</text>
</comment>
<dbReference type="Pfam" id="PF04604">
    <property type="entry name" value="L_biotic_typeA"/>
    <property type="match status" value="1"/>
</dbReference>
<dbReference type="Proteomes" id="UP000011676">
    <property type="component" value="Unassembled WGS sequence"/>
</dbReference>
<keyword evidence="2 7" id="KW-0929">Antimicrobial</keyword>
<evidence type="ECO:0000256" key="6">
    <source>
        <dbReference type="ARBA" id="ARBA00023048"/>
    </source>
</evidence>